<reference evidence="1" key="1">
    <citation type="journal article" date="2015" name="Nature">
        <title>Complex archaea that bridge the gap between prokaryotes and eukaryotes.</title>
        <authorList>
            <person name="Spang A."/>
            <person name="Saw J.H."/>
            <person name="Jorgensen S.L."/>
            <person name="Zaremba-Niedzwiedzka K."/>
            <person name="Martijn J."/>
            <person name="Lind A.E."/>
            <person name="van Eijk R."/>
            <person name="Schleper C."/>
            <person name="Guy L."/>
            <person name="Ettema T.J."/>
        </authorList>
    </citation>
    <scope>NUCLEOTIDE SEQUENCE</scope>
</reference>
<name>A0A0F9F4X9_9ZZZZ</name>
<dbReference type="AlphaFoldDB" id="A0A0F9F4X9"/>
<gene>
    <name evidence="1" type="ORF">LCGC14_2073770</name>
</gene>
<proteinExistence type="predicted"/>
<accession>A0A0F9F4X9</accession>
<sequence>PAGTVTWTNGIDIIQTTFANRRATGGVVLEMPESKNWAIGGT</sequence>
<comment type="caution">
    <text evidence="1">The sequence shown here is derived from an EMBL/GenBank/DDBJ whole genome shotgun (WGS) entry which is preliminary data.</text>
</comment>
<organism evidence="1">
    <name type="scientific">marine sediment metagenome</name>
    <dbReference type="NCBI Taxonomy" id="412755"/>
    <lineage>
        <taxon>unclassified sequences</taxon>
        <taxon>metagenomes</taxon>
        <taxon>ecological metagenomes</taxon>
    </lineage>
</organism>
<evidence type="ECO:0000313" key="1">
    <source>
        <dbReference type="EMBL" id="KKL73546.1"/>
    </source>
</evidence>
<protein>
    <submittedName>
        <fullName evidence="1">Uncharacterized protein</fullName>
    </submittedName>
</protein>
<dbReference type="EMBL" id="LAZR01024926">
    <property type="protein sequence ID" value="KKL73546.1"/>
    <property type="molecule type" value="Genomic_DNA"/>
</dbReference>
<feature type="non-terminal residue" evidence="1">
    <location>
        <position position="1"/>
    </location>
</feature>